<organism evidence="4 5">
    <name type="scientific">SAR324 cluster bacterium</name>
    <dbReference type="NCBI Taxonomy" id="2024889"/>
    <lineage>
        <taxon>Bacteria</taxon>
        <taxon>Deltaproteobacteria</taxon>
        <taxon>SAR324 cluster</taxon>
    </lineage>
</organism>
<evidence type="ECO:0000256" key="1">
    <source>
        <dbReference type="ARBA" id="ARBA00001947"/>
    </source>
</evidence>
<accession>A0A7X9IJM4</accession>
<sequence length="193" mass="21303">MVDTESTEDTRISQNEYYMRIAMAVRARANCMGNRVGAIIVRENRIIATGYNGTPSGMQNCLEGGCHRCKCRDEYPAGVGYDLCICVHAEQNALLSAARFGISVQGGTMYTTLQPCFGCLKEAIQAKIDSIYYLHPWKPSERSEAEYSRLLSVFPGGVHQFKVEDPDAIWAVSTLRQAAKNAQAIADETGHLE</sequence>
<evidence type="ECO:0000256" key="2">
    <source>
        <dbReference type="ARBA" id="ARBA00022801"/>
    </source>
</evidence>
<keyword evidence="2" id="KW-0378">Hydrolase</keyword>
<dbReference type="GO" id="GO:0005737">
    <property type="term" value="C:cytoplasm"/>
    <property type="evidence" value="ECO:0007669"/>
    <property type="project" value="TreeGrafter"/>
</dbReference>
<dbReference type="GO" id="GO:0004132">
    <property type="term" value="F:dCMP deaminase activity"/>
    <property type="evidence" value="ECO:0007669"/>
    <property type="project" value="TreeGrafter"/>
</dbReference>
<dbReference type="AlphaFoldDB" id="A0A7X9IJM4"/>
<feature type="domain" description="CMP/dCMP-type deaminase" evidence="3">
    <location>
        <begin position="13"/>
        <end position="146"/>
    </location>
</feature>
<evidence type="ECO:0000259" key="3">
    <source>
        <dbReference type="PROSITE" id="PS51747"/>
    </source>
</evidence>
<dbReference type="SUPFAM" id="SSF53927">
    <property type="entry name" value="Cytidine deaminase-like"/>
    <property type="match status" value="1"/>
</dbReference>
<dbReference type="Proteomes" id="UP000524246">
    <property type="component" value="Unassembled WGS sequence"/>
</dbReference>
<dbReference type="EMBL" id="JAAZON010000395">
    <property type="protein sequence ID" value="NMC63268.1"/>
    <property type="molecule type" value="Genomic_DNA"/>
</dbReference>
<name>A0A7X9IJM4_9DELT</name>
<dbReference type="PROSITE" id="PS51747">
    <property type="entry name" value="CYT_DCMP_DEAMINASES_2"/>
    <property type="match status" value="1"/>
</dbReference>
<dbReference type="CDD" id="cd01286">
    <property type="entry name" value="deoxycytidylate_deaminase"/>
    <property type="match status" value="1"/>
</dbReference>
<evidence type="ECO:0000313" key="4">
    <source>
        <dbReference type="EMBL" id="NMC63268.1"/>
    </source>
</evidence>
<dbReference type="Gene3D" id="3.40.140.10">
    <property type="entry name" value="Cytidine Deaminase, domain 2"/>
    <property type="match status" value="1"/>
</dbReference>
<comment type="cofactor">
    <cofactor evidence="1">
        <name>Zn(2+)</name>
        <dbReference type="ChEBI" id="CHEBI:29105"/>
    </cofactor>
</comment>
<proteinExistence type="predicted"/>
<gene>
    <name evidence="4" type="ORF">GYA55_08865</name>
</gene>
<comment type="caution">
    <text evidence="4">The sequence shown here is derived from an EMBL/GenBank/DDBJ whole genome shotgun (WGS) entry which is preliminary data.</text>
</comment>
<dbReference type="InterPro" id="IPR002125">
    <property type="entry name" value="CMP_dCMP_dom"/>
</dbReference>
<dbReference type="PANTHER" id="PTHR11086:SF18">
    <property type="entry name" value="DEOXYCYTIDYLATE DEAMINASE"/>
    <property type="match status" value="1"/>
</dbReference>
<evidence type="ECO:0000313" key="5">
    <source>
        <dbReference type="Proteomes" id="UP000524246"/>
    </source>
</evidence>
<dbReference type="InterPro" id="IPR035105">
    <property type="entry name" value="Deoxycytidylate_deaminase_dom"/>
</dbReference>
<dbReference type="Pfam" id="PF00383">
    <property type="entry name" value="dCMP_cyt_deam_1"/>
    <property type="match status" value="1"/>
</dbReference>
<dbReference type="PANTHER" id="PTHR11086">
    <property type="entry name" value="DEOXYCYTIDYLATE DEAMINASE-RELATED"/>
    <property type="match status" value="1"/>
</dbReference>
<dbReference type="InterPro" id="IPR015517">
    <property type="entry name" value="dCMP_deaminase-rel"/>
</dbReference>
<dbReference type="InterPro" id="IPR016193">
    <property type="entry name" value="Cytidine_deaminase-like"/>
</dbReference>
<protein>
    <submittedName>
        <fullName evidence="4">dCMP deaminase family protein</fullName>
    </submittedName>
</protein>
<reference evidence="4 5" key="1">
    <citation type="journal article" date="2020" name="Biotechnol. Biofuels">
        <title>New insights from the biogas microbiome by comprehensive genome-resolved metagenomics of nearly 1600 species originating from multiple anaerobic digesters.</title>
        <authorList>
            <person name="Campanaro S."/>
            <person name="Treu L."/>
            <person name="Rodriguez-R L.M."/>
            <person name="Kovalovszki A."/>
            <person name="Ziels R.M."/>
            <person name="Maus I."/>
            <person name="Zhu X."/>
            <person name="Kougias P.G."/>
            <person name="Basile A."/>
            <person name="Luo G."/>
            <person name="Schluter A."/>
            <person name="Konstantinidis K.T."/>
            <person name="Angelidaki I."/>
        </authorList>
    </citation>
    <scope>NUCLEOTIDE SEQUENCE [LARGE SCALE GENOMIC DNA]</scope>
    <source>
        <strain evidence="4">AS27yjCOA_65</strain>
    </source>
</reference>